<dbReference type="AlphaFoldDB" id="A0A1I8J4K7"/>
<organism evidence="1 2">
    <name type="scientific">Macrostomum lignano</name>
    <dbReference type="NCBI Taxonomy" id="282301"/>
    <lineage>
        <taxon>Eukaryota</taxon>
        <taxon>Metazoa</taxon>
        <taxon>Spiralia</taxon>
        <taxon>Lophotrochozoa</taxon>
        <taxon>Platyhelminthes</taxon>
        <taxon>Rhabditophora</taxon>
        <taxon>Macrostomorpha</taxon>
        <taxon>Macrostomida</taxon>
        <taxon>Macrostomidae</taxon>
        <taxon>Macrostomum</taxon>
    </lineage>
</organism>
<name>A0A1I8J4K7_9PLAT</name>
<dbReference type="Gene3D" id="2.60.120.260">
    <property type="entry name" value="Galactose-binding domain-like"/>
    <property type="match status" value="1"/>
</dbReference>
<keyword evidence="1" id="KW-1185">Reference proteome</keyword>
<dbReference type="Proteomes" id="UP000095280">
    <property type="component" value="Unplaced"/>
</dbReference>
<reference evidence="2" key="1">
    <citation type="submission" date="2016-11" db="UniProtKB">
        <authorList>
            <consortium name="WormBaseParasite"/>
        </authorList>
    </citation>
    <scope>IDENTIFICATION</scope>
</reference>
<dbReference type="PANTHER" id="PTHR45713">
    <property type="entry name" value="FTP DOMAIN-CONTAINING PROTEIN"/>
    <property type="match status" value="1"/>
</dbReference>
<protein>
    <submittedName>
        <fullName evidence="2">FTP domain-containing protein</fullName>
    </submittedName>
</protein>
<proteinExistence type="predicted"/>
<dbReference type="InterPro" id="IPR008979">
    <property type="entry name" value="Galactose-bd-like_sf"/>
</dbReference>
<dbReference type="WBParaSite" id="maker-uti_cns_0045712-snap-gene-0.46-mRNA-1">
    <property type="protein sequence ID" value="maker-uti_cns_0045712-snap-gene-0.46-mRNA-1"/>
    <property type="gene ID" value="maker-uti_cns_0045712-snap-gene-0.46"/>
</dbReference>
<dbReference type="InterPro" id="IPR051941">
    <property type="entry name" value="BG_Antigen-Binding_Lectin"/>
</dbReference>
<evidence type="ECO:0000313" key="2">
    <source>
        <dbReference type="WBParaSite" id="maker-uti_cns_0045712-snap-gene-0.46-mRNA-1"/>
    </source>
</evidence>
<evidence type="ECO:0000313" key="1">
    <source>
        <dbReference type="Proteomes" id="UP000095280"/>
    </source>
</evidence>
<dbReference type="SUPFAM" id="SSF49785">
    <property type="entry name" value="Galactose-binding domain-like"/>
    <property type="match status" value="1"/>
</dbReference>
<accession>A0A1I8J4K7</accession>
<dbReference type="PANTHER" id="PTHR45713:SF6">
    <property type="entry name" value="F5_8 TYPE C DOMAIN-CONTAINING PROTEIN"/>
    <property type="match status" value="1"/>
</dbReference>
<dbReference type="Pfam" id="PF22633">
    <property type="entry name" value="F5_F8_type_C_2"/>
    <property type="match status" value="1"/>
</dbReference>
<sequence>MVSCRRAIDGNTNPFYDQNSCTHTHNGLSEWWEGSLTAPSLVSFVTIYNRQDCCAKALNKFDILVDGSVCNQVRRSTPFTVSNFICNAHGSKIRILSRSNPAEPVTICEFMAYGIQEKTNRAYNFKSA</sequence>